<dbReference type="PROSITE" id="PS50021">
    <property type="entry name" value="CH"/>
    <property type="match status" value="1"/>
</dbReference>
<keyword evidence="3" id="KW-1185">Reference proteome</keyword>
<dbReference type="Pfam" id="PF00307">
    <property type="entry name" value="CH"/>
    <property type="match status" value="1"/>
</dbReference>
<dbReference type="SUPFAM" id="SSF47576">
    <property type="entry name" value="Calponin-homology domain, CH-domain"/>
    <property type="match status" value="1"/>
</dbReference>
<gene>
    <name evidence="2" type="ORF">TCNE_LOCUS17646</name>
</gene>
<evidence type="ECO:0000313" key="3">
    <source>
        <dbReference type="Proteomes" id="UP000050794"/>
    </source>
</evidence>
<dbReference type="PANTHER" id="PTHR23167">
    <property type="entry name" value="CALPONIN HOMOLOGY DOMAIN-CONTAINING PROTEIN DDB_G0272472-RELATED"/>
    <property type="match status" value="1"/>
</dbReference>
<dbReference type="PANTHER" id="PTHR23167:SF88">
    <property type="entry name" value="CALPONIN-HOMOLOGY (CH) DOMAIN-CONTAINING PROTEIN"/>
    <property type="match status" value="1"/>
</dbReference>
<dbReference type="InterPro" id="IPR050540">
    <property type="entry name" value="F-actin_Monoox_Mical"/>
</dbReference>
<evidence type="ECO:0000313" key="4">
    <source>
        <dbReference type="WBParaSite" id="TCNE_0001764701-mRNA-1"/>
    </source>
</evidence>
<dbReference type="Gene3D" id="1.10.418.10">
    <property type="entry name" value="Calponin-like domain"/>
    <property type="match status" value="1"/>
</dbReference>
<feature type="domain" description="Calponin-homology (CH)" evidence="1">
    <location>
        <begin position="88"/>
        <end position="179"/>
    </location>
</feature>
<dbReference type="SMART" id="SM00033">
    <property type="entry name" value="CH"/>
    <property type="match status" value="1"/>
</dbReference>
<name>A0A183VA76_TOXCA</name>
<dbReference type="Proteomes" id="UP000050794">
    <property type="component" value="Unassembled WGS sequence"/>
</dbReference>
<evidence type="ECO:0000313" key="2">
    <source>
        <dbReference type="EMBL" id="VDM48967.1"/>
    </source>
</evidence>
<dbReference type="InterPro" id="IPR001715">
    <property type="entry name" value="CH_dom"/>
</dbReference>
<organism evidence="3 4">
    <name type="scientific">Toxocara canis</name>
    <name type="common">Canine roundworm</name>
    <dbReference type="NCBI Taxonomy" id="6265"/>
    <lineage>
        <taxon>Eukaryota</taxon>
        <taxon>Metazoa</taxon>
        <taxon>Ecdysozoa</taxon>
        <taxon>Nematoda</taxon>
        <taxon>Chromadorea</taxon>
        <taxon>Rhabditida</taxon>
        <taxon>Spirurina</taxon>
        <taxon>Ascaridomorpha</taxon>
        <taxon>Ascaridoidea</taxon>
        <taxon>Toxocaridae</taxon>
        <taxon>Toxocara</taxon>
    </lineage>
</organism>
<reference evidence="2 3" key="2">
    <citation type="submission" date="2018-11" db="EMBL/GenBank/DDBJ databases">
        <authorList>
            <consortium name="Pathogen Informatics"/>
        </authorList>
    </citation>
    <scope>NUCLEOTIDE SEQUENCE [LARGE SCALE GENOMIC DNA]</scope>
</reference>
<dbReference type="InterPro" id="IPR036872">
    <property type="entry name" value="CH_dom_sf"/>
</dbReference>
<accession>A0A183VA76</accession>
<reference evidence="4" key="1">
    <citation type="submission" date="2016-06" db="UniProtKB">
        <authorList>
            <consortium name="WormBaseParasite"/>
        </authorList>
    </citation>
    <scope>IDENTIFICATION</scope>
</reference>
<protein>
    <submittedName>
        <fullName evidence="4">Calponin-homology (CH) domain-containing protein</fullName>
    </submittedName>
</protein>
<proteinExistence type="predicted"/>
<dbReference type="WBParaSite" id="TCNE_0001764701-mRNA-1">
    <property type="protein sequence ID" value="TCNE_0001764701-mRNA-1"/>
    <property type="gene ID" value="TCNE_0001764701"/>
</dbReference>
<dbReference type="EMBL" id="UYWY01024643">
    <property type="protein sequence ID" value="VDM48967.1"/>
    <property type="molecule type" value="Genomic_DNA"/>
</dbReference>
<evidence type="ECO:0000259" key="1">
    <source>
        <dbReference type="PROSITE" id="PS50021"/>
    </source>
</evidence>
<sequence>MVDLPYGTIVNFVPSKFRCLDFENLFERSSSLAKRPYRPLLKLVTCKMSQPSVALRGLSQMSRVNVFKQFDQANRTNGPQLKKPFNPSSIKEALLRWCQHKLQGYPVNVTNFSSSWADGMAFCALIHRFAPEAFDFNMLDPRNRRGNFELAFKVAEDHGIVPLLEVEDMLMMGDRPDWK</sequence>
<dbReference type="FunFam" id="1.10.418.10:FF:000149">
    <property type="entry name" value="Smoothelin-like 1"/>
    <property type="match status" value="1"/>
</dbReference>
<dbReference type="AlphaFoldDB" id="A0A183VA76"/>